<name>A0A1G9W8I0_9BACI</name>
<dbReference type="SMART" id="SM00347">
    <property type="entry name" value="HTH_MARR"/>
    <property type="match status" value="1"/>
</dbReference>
<evidence type="ECO:0000256" key="2">
    <source>
        <dbReference type="ARBA" id="ARBA00023125"/>
    </source>
</evidence>
<keyword evidence="2 5" id="KW-0238">DNA-binding</keyword>
<dbReference type="PANTHER" id="PTHR42756:SF1">
    <property type="entry name" value="TRANSCRIPTIONAL REPRESSOR OF EMRAB OPERON"/>
    <property type="match status" value="1"/>
</dbReference>
<evidence type="ECO:0000259" key="4">
    <source>
        <dbReference type="PROSITE" id="PS50995"/>
    </source>
</evidence>
<dbReference type="AlphaFoldDB" id="A0A1G9W8I0"/>
<dbReference type="PRINTS" id="PR00598">
    <property type="entry name" value="HTHMARR"/>
</dbReference>
<dbReference type="OrthoDB" id="1904211at2"/>
<dbReference type="GO" id="GO:0003677">
    <property type="term" value="F:DNA binding"/>
    <property type="evidence" value="ECO:0007669"/>
    <property type="project" value="UniProtKB-KW"/>
</dbReference>
<evidence type="ECO:0000256" key="1">
    <source>
        <dbReference type="ARBA" id="ARBA00023015"/>
    </source>
</evidence>
<evidence type="ECO:0000313" key="5">
    <source>
        <dbReference type="EMBL" id="SDM80864.1"/>
    </source>
</evidence>
<dbReference type="Pfam" id="PF12802">
    <property type="entry name" value="MarR_2"/>
    <property type="match status" value="1"/>
</dbReference>
<keyword evidence="1" id="KW-0805">Transcription regulation</keyword>
<proteinExistence type="predicted"/>
<dbReference type="InterPro" id="IPR036388">
    <property type="entry name" value="WH-like_DNA-bd_sf"/>
</dbReference>
<dbReference type="InterPro" id="IPR000835">
    <property type="entry name" value="HTH_MarR-typ"/>
</dbReference>
<protein>
    <submittedName>
        <fullName evidence="5">DNA-binding transcriptional regulator, MarR family</fullName>
    </submittedName>
</protein>
<dbReference type="CDD" id="cd00090">
    <property type="entry name" value="HTH_ARSR"/>
    <property type="match status" value="1"/>
</dbReference>
<dbReference type="InterPro" id="IPR036390">
    <property type="entry name" value="WH_DNA-bd_sf"/>
</dbReference>
<dbReference type="EMBL" id="FNHF01000005">
    <property type="protein sequence ID" value="SDM80864.1"/>
    <property type="molecule type" value="Genomic_DNA"/>
</dbReference>
<dbReference type="SUPFAM" id="SSF46785">
    <property type="entry name" value="Winged helix' DNA-binding domain"/>
    <property type="match status" value="1"/>
</dbReference>
<feature type="domain" description="HTH marR-type" evidence="4">
    <location>
        <begin position="7"/>
        <end position="138"/>
    </location>
</feature>
<reference evidence="6" key="1">
    <citation type="submission" date="2016-10" db="EMBL/GenBank/DDBJ databases">
        <authorList>
            <person name="Varghese N."/>
            <person name="Submissions S."/>
        </authorList>
    </citation>
    <scope>NUCLEOTIDE SEQUENCE [LARGE SCALE GENOMIC DNA]</scope>
    <source>
        <strain evidence="6">CGMCC 1.6199</strain>
    </source>
</reference>
<evidence type="ECO:0000313" key="6">
    <source>
        <dbReference type="Proteomes" id="UP000182347"/>
    </source>
</evidence>
<dbReference type="Gene3D" id="1.10.10.10">
    <property type="entry name" value="Winged helix-like DNA-binding domain superfamily/Winged helix DNA-binding domain"/>
    <property type="match status" value="1"/>
</dbReference>
<dbReference type="Proteomes" id="UP000182347">
    <property type="component" value="Unassembled WGS sequence"/>
</dbReference>
<evidence type="ECO:0000256" key="3">
    <source>
        <dbReference type="ARBA" id="ARBA00023163"/>
    </source>
</evidence>
<dbReference type="PROSITE" id="PS50995">
    <property type="entry name" value="HTH_MARR_2"/>
    <property type="match status" value="1"/>
</dbReference>
<sequence length="142" mass="16858">MFPIKPAQKFFHDLILLYRPFENQLNVQLHKHQLHRSQWTILYYLYNHGASTAVEISHYQGVEKPTVTRTIARLEDSGYVEQVAGKDKREKPMRLTELGTRVYEEVRVTIDQFEQDILNGISEEEQQETIRIMEQIRNNLTK</sequence>
<keyword evidence="6" id="KW-1185">Reference proteome</keyword>
<dbReference type="InterPro" id="IPR011991">
    <property type="entry name" value="ArsR-like_HTH"/>
</dbReference>
<accession>A0A1G9W8I0</accession>
<dbReference type="GO" id="GO:0003700">
    <property type="term" value="F:DNA-binding transcription factor activity"/>
    <property type="evidence" value="ECO:0007669"/>
    <property type="project" value="InterPro"/>
</dbReference>
<keyword evidence="3" id="KW-0804">Transcription</keyword>
<dbReference type="STRING" id="482461.SAMN05216244_3472"/>
<dbReference type="PANTHER" id="PTHR42756">
    <property type="entry name" value="TRANSCRIPTIONAL REGULATOR, MARR"/>
    <property type="match status" value="1"/>
</dbReference>
<organism evidence="5 6">
    <name type="scientific">Sediminibacillus halophilus</name>
    <dbReference type="NCBI Taxonomy" id="482461"/>
    <lineage>
        <taxon>Bacteria</taxon>
        <taxon>Bacillati</taxon>
        <taxon>Bacillota</taxon>
        <taxon>Bacilli</taxon>
        <taxon>Bacillales</taxon>
        <taxon>Bacillaceae</taxon>
        <taxon>Sediminibacillus</taxon>
    </lineage>
</organism>
<gene>
    <name evidence="5" type="ORF">SAMN05216244_3472</name>
</gene>